<comment type="subcellular location">
    <subcellularLocation>
        <location evidence="1">Cell outer membrane</location>
        <topology evidence="1">Multi-pass membrane protein</topology>
    </subcellularLocation>
</comment>
<evidence type="ECO:0000256" key="1">
    <source>
        <dbReference type="ARBA" id="ARBA00004571"/>
    </source>
</evidence>
<sequence length="369" mass="38300">MRAAKCTLSRAATGAVLAACATSAHAQSSVTLFGMMDAGVSYVSNEGGHGNMKFDDGIYTPNLFGLRGGEDLGGGTHAVFELLDQFSMANGATIGNGLFGRTAYVGLDNVRLGTLTLGNQYDFMPDFLFFTGDDAARDVGGLYNMRNGPFQKLALPGNPTGAFDWDRLAGSQRVASSVKYVSPVFGGLRAGALYGFGGVPGSFGANNTVSLGIDYTRGPSGADAAYTNVKYGAQPGAQAASVRNWGIGTHYGFGALTANALFTTVRNSASGGAVWMGEAGVVWRTGGPVLVGADYLYMKGNATLDNNHAHQFTASVQYWLSRRTMVYVSGVWQRASSGAAAQINGVLDPQGASDGANQAIARVGIHTAF</sequence>
<dbReference type="InterPro" id="IPR033900">
    <property type="entry name" value="Gram_neg_porin_domain"/>
</dbReference>
<dbReference type="GO" id="GO:0046930">
    <property type="term" value="C:pore complex"/>
    <property type="evidence" value="ECO:0007669"/>
    <property type="project" value="UniProtKB-KW"/>
</dbReference>
<evidence type="ECO:0000256" key="6">
    <source>
        <dbReference type="ARBA" id="ARBA00022729"/>
    </source>
</evidence>
<dbReference type="SUPFAM" id="SSF56935">
    <property type="entry name" value="Porins"/>
    <property type="match status" value="1"/>
</dbReference>
<evidence type="ECO:0000256" key="8">
    <source>
        <dbReference type="ARBA" id="ARBA00023114"/>
    </source>
</evidence>
<keyword evidence="6 11" id="KW-0732">Signal</keyword>
<keyword evidence="9" id="KW-0472">Membrane</keyword>
<dbReference type="EMBL" id="SMRP01000017">
    <property type="protein sequence ID" value="TDG20225.1"/>
    <property type="molecule type" value="Genomic_DNA"/>
</dbReference>
<dbReference type="InterPro" id="IPR023614">
    <property type="entry name" value="Porin_dom_sf"/>
</dbReference>
<gene>
    <name evidence="13" type="ORF">EYW47_27435</name>
</gene>
<dbReference type="PANTHER" id="PTHR34501:SF9">
    <property type="entry name" value="MAJOR OUTER MEMBRANE PROTEIN P.IA"/>
    <property type="match status" value="1"/>
</dbReference>
<evidence type="ECO:0000256" key="10">
    <source>
        <dbReference type="ARBA" id="ARBA00023237"/>
    </source>
</evidence>
<keyword evidence="4" id="KW-1134">Transmembrane beta strand</keyword>
<keyword evidence="8" id="KW-0626">Porin</keyword>
<reference evidence="13 14" key="1">
    <citation type="submission" date="2019-03" db="EMBL/GenBank/DDBJ databases">
        <title>Paraburkholderia sp. 4M-K11, isolated from subtropical forest soil.</title>
        <authorList>
            <person name="Gao Z.-H."/>
            <person name="Qiu L.-H."/>
        </authorList>
    </citation>
    <scope>NUCLEOTIDE SEQUENCE [LARGE SCALE GENOMIC DNA]</scope>
    <source>
        <strain evidence="13 14">4M-K11</strain>
    </source>
</reference>
<evidence type="ECO:0000259" key="12">
    <source>
        <dbReference type="Pfam" id="PF13609"/>
    </source>
</evidence>
<feature type="signal peptide" evidence="11">
    <location>
        <begin position="1"/>
        <end position="26"/>
    </location>
</feature>
<feature type="chain" id="PRO_5020421315" evidence="11">
    <location>
        <begin position="27"/>
        <end position="369"/>
    </location>
</feature>
<comment type="subunit">
    <text evidence="2">Homotrimer.</text>
</comment>
<evidence type="ECO:0000313" key="14">
    <source>
        <dbReference type="Proteomes" id="UP000295722"/>
    </source>
</evidence>
<evidence type="ECO:0000256" key="9">
    <source>
        <dbReference type="ARBA" id="ARBA00023136"/>
    </source>
</evidence>
<protein>
    <submittedName>
        <fullName evidence="13">Porin</fullName>
    </submittedName>
</protein>
<evidence type="ECO:0000256" key="7">
    <source>
        <dbReference type="ARBA" id="ARBA00023065"/>
    </source>
</evidence>
<dbReference type="AlphaFoldDB" id="A0A4R5M4V7"/>
<evidence type="ECO:0000256" key="2">
    <source>
        <dbReference type="ARBA" id="ARBA00011233"/>
    </source>
</evidence>
<dbReference type="OrthoDB" id="8982743at2"/>
<comment type="caution">
    <text evidence="13">The sequence shown here is derived from an EMBL/GenBank/DDBJ whole genome shotgun (WGS) entry which is preliminary data.</text>
</comment>
<keyword evidence="5" id="KW-0812">Transmembrane</keyword>
<evidence type="ECO:0000256" key="11">
    <source>
        <dbReference type="SAM" id="SignalP"/>
    </source>
</evidence>
<dbReference type="Gene3D" id="2.40.160.10">
    <property type="entry name" value="Porin"/>
    <property type="match status" value="1"/>
</dbReference>
<keyword evidence="3" id="KW-0813">Transport</keyword>
<evidence type="ECO:0000256" key="5">
    <source>
        <dbReference type="ARBA" id="ARBA00022692"/>
    </source>
</evidence>
<dbReference type="GO" id="GO:0009279">
    <property type="term" value="C:cell outer membrane"/>
    <property type="evidence" value="ECO:0007669"/>
    <property type="project" value="UniProtKB-SubCell"/>
</dbReference>
<evidence type="ECO:0000256" key="3">
    <source>
        <dbReference type="ARBA" id="ARBA00022448"/>
    </source>
</evidence>
<keyword evidence="7" id="KW-0406">Ion transport</keyword>
<dbReference type="Proteomes" id="UP000295722">
    <property type="component" value="Unassembled WGS sequence"/>
</dbReference>
<evidence type="ECO:0000256" key="4">
    <source>
        <dbReference type="ARBA" id="ARBA00022452"/>
    </source>
</evidence>
<dbReference type="GO" id="GO:0015288">
    <property type="term" value="F:porin activity"/>
    <property type="evidence" value="ECO:0007669"/>
    <property type="project" value="UniProtKB-KW"/>
</dbReference>
<keyword evidence="10" id="KW-0998">Cell outer membrane</keyword>
<name>A0A4R5M4V7_9BURK</name>
<keyword evidence="14" id="KW-1185">Reference proteome</keyword>
<dbReference type="Pfam" id="PF13609">
    <property type="entry name" value="Porin_4"/>
    <property type="match status" value="1"/>
</dbReference>
<dbReference type="PANTHER" id="PTHR34501">
    <property type="entry name" value="PROTEIN YDDL-RELATED"/>
    <property type="match status" value="1"/>
</dbReference>
<dbReference type="GO" id="GO:0006811">
    <property type="term" value="P:monoatomic ion transport"/>
    <property type="evidence" value="ECO:0007669"/>
    <property type="project" value="UniProtKB-KW"/>
</dbReference>
<evidence type="ECO:0000313" key="13">
    <source>
        <dbReference type="EMBL" id="TDG20225.1"/>
    </source>
</evidence>
<proteinExistence type="predicted"/>
<dbReference type="InterPro" id="IPR050298">
    <property type="entry name" value="Gram-neg_bact_OMP"/>
</dbReference>
<feature type="domain" description="Porin" evidence="12">
    <location>
        <begin position="15"/>
        <end position="330"/>
    </location>
</feature>
<organism evidence="13 14">
    <name type="scientific">Paraburkholderia silviterrae</name>
    <dbReference type="NCBI Taxonomy" id="2528715"/>
    <lineage>
        <taxon>Bacteria</taxon>
        <taxon>Pseudomonadati</taxon>
        <taxon>Pseudomonadota</taxon>
        <taxon>Betaproteobacteria</taxon>
        <taxon>Burkholderiales</taxon>
        <taxon>Burkholderiaceae</taxon>
        <taxon>Paraburkholderia</taxon>
    </lineage>
</organism>
<accession>A0A4R5M4V7</accession>
<dbReference type="CDD" id="cd00342">
    <property type="entry name" value="gram_neg_porins"/>
    <property type="match status" value="1"/>
</dbReference>
<dbReference type="RefSeq" id="WP_133197978.1">
    <property type="nucleotide sequence ID" value="NZ_JBHUCW010000029.1"/>
</dbReference>